<reference evidence="14" key="1">
    <citation type="journal article" date="2019" name="Nat. Commun.">
        <title>The genome of broomcorn millet.</title>
        <authorList>
            <person name="Zou C."/>
            <person name="Miki D."/>
            <person name="Li D."/>
            <person name="Tang Q."/>
            <person name="Xiao L."/>
            <person name="Rajput S."/>
            <person name="Deng P."/>
            <person name="Jia W."/>
            <person name="Huang R."/>
            <person name="Zhang M."/>
            <person name="Sun Y."/>
            <person name="Hu J."/>
            <person name="Fu X."/>
            <person name="Schnable P.S."/>
            <person name="Li F."/>
            <person name="Zhang H."/>
            <person name="Feng B."/>
            <person name="Zhu X."/>
            <person name="Liu R."/>
            <person name="Schnable J.C."/>
            <person name="Zhu J.-K."/>
            <person name="Zhang H."/>
        </authorList>
    </citation>
    <scope>NUCLEOTIDE SEQUENCE [LARGE SCALE GENOMIC DNA]</scope>
</reference>
<keyword evidence="9" id="KW-0676">Redox-active center</keyword>
<dbReference type="CDD" id="cd02961">
    <property type="entry name" value="PDI_a_family"/>
    <property type="match status" value="1"/>
</dbReference>
<feature type="chain" id="PRO_5018141918" description="protein disulfide-isomerase" evidence="11">
    <location>
        <begin position="26"/>
        <end position="285"/>
    </location>
</feature>
<evidence type="ECO:0000256" key="10">
    <source>
        <dbReference type="ARBA" id="ARBA00060135"/>
    </source>
</evidence>
<evidence type="ECO:0000313" key="13">
    <source>
        <dbReference type="EMBL" id="RLN25581.1"/>
    </source>
</evidence>
<dbReference type="GO" id="GO:0034976">
    <property type="term" value="P:response to endoplasmic reticulum stress"/>
    <property type="evidence" value="ECO:0007669"/>
    <property type="project" value="TreeGrafter"/>
</dbReference>
<evidence type="ECO:0000256" key="2">
    <source>
        <dbReference type="ARBA" id="ARBA00004319"/>
    </source>
</evidence>
<dbReference type="PANTHER" id="PTHR18929">
    <property type="entry name" value="PROTEIN DISULFIDE ISOMERASE"/>
    <property type="match status" value="1"/>
</dbReference>
<evidence type="ECO:0000313" key="14">
    <source>
        <dbReference type="Proteomes" id="UP000275267"/>
    </source>
</evidence>
<comment type="similarity">
    <text evidence="3">Belongs to the protein disulfide isomerase family.</text>
</comment>
<dbReference type="Proteomes" id="UP000275267">
    <property type="component" value="Unassembled WGS sequence"/>
</dbReference>
<dbReference type="GO" id="GO:0006457">
    <property type="term" value="P:protein folding"/>
    <property type="evidence" value="ECO:0007669"/>
    <property type="project" value="TreeGrafter"/>
</dbReference>
<evidence type="ECO:0000259" key="12">
    <source>
        <dbReference type="PROSITE" id="PS51352"/>
    </source>
</evidence>
<dbReference type="Pfam" id="PF00085">
    <property type="entry name" value="Thioredoxin"/>
    <property type="match status" value="1"/>
</dbReference>
<dbReference type="InterPro" id="IPR036249">
    <property type="entry name" value="Thioredoxin-like_sf"/>
</dbReference>
<evidence type="ECO:0000256" key="4">
    <source>
        <dbReference type="ARBA" id="ARBA00012723"/>
    </source>
</evidence>
<proteinExistence type="inferred from homology"/>
<keyword evidence="8" id="KW-0413">Isomerase</keyword>
<comment type="subcellular location">
    <subcellularLocation>
        <location evidence="2">Endoplasmic reticulum lumen</location>
    </subcellularLocation>
</comment>
<dbReference type="GO" id="GO:0003756">
    <property type="term" value="F:protein disulfide isomerase activity"/>
    <property type="evidence" value="ECO:0007669"/>
    <property type="project" value="TreeGrafter"/>
</dbReference>
<feature type="domain" description="Thioredoxin" evidence="12">
    <location>
        <begin position="13"/>
        <end position="144"/>
    </location>
</feature>
<keyword evidence="14" id="KW-1185">Reference proteome</keyword>
<accession>A0A3L6SSE2</accession>
<keyword evidence="5 11" id="KW-0732">Signal</keyword>
<feature type="signal peptide" evidence="11">
    <location>
        <begin position="1"/>
        <end position="25"/>
    </location>
</feature>
<sequence length="285" mass="31354">MASSLLLPSACLALLLLLLPPLSSSTRGGRAEEAGLTLDAGNFSEAVAAHQFIVVNFYAPWCYWSKKLAPEYKKAAFILRNHDPPIVLAKIDASGKKNKDFREKYHVAGYPTIKLLRNGGSSVQEYIGMRDAESIVKYLKKQVGTASTEIKSAEDAPSSITDNNGKGKGKATAILFLRSPHDRIREFKDQFFEAAKQYSPKNIGFTMVDVSGPQVALQDGTLEPYHKSAPVPEVSDQPVEKVAAKNPNDVIFNSANKVLLELRERMKWACQTLVATIMEIFTKHG</sequence>
<dbReference type="PANTHER" id="PTHR18929:SF132">
    <property type="entry name" value="PROTEIN DISULFIDE-ISOMERASE A3"/>
    <property type="match status" value="1"/>
</dbReference>
<dbReference type="FunFam" id="3.40.30.10:FF:000107">
    <property type="entry name" value="Protein disulfide-isomerase 5-2"/>
    <property type="match status" value="1"/>
</dbReference>
<evidence type="ECO:0000256" key="9">
    <source>
        <dbReference type="ARBA" id="ARBA00023284"/>
    </source>
</evidence>
<dbReference type="EMBL" id="PQIB02000004">
    <property type="protein sequence ID" value="RLN25581.1"/>
    <property type="molecule type" value="Genomic_DNA"/>
</dbReference>
<protein>
    <recommendedName>
        <fullName evidence="4">protein disulfide-isomerase</fullName>
        <ecNumber evidence="4">5.3.4.1</ecNumber>
    </recommendedName>
</protein>
<comment type="catalytic activity">
    <reaction evidence="1">
        <text>Catalyzes the rearrangement of -S-S- bonds in proteins.</text>
        <dbReference type="EC" id="5.3.4.1"/>
    </reaction>
</comment>
<keyword evidence="7" id="KW-1015">Disulfide bond</keyword>
<organism evidence="13 14">
    <name type="scientific">Panicum miliaceum</name>
    <name type="common">Proso millet</name>
    <name type="synonym">Broomcorn millet</name>
    <dbReference type="NCBI Taxonomy" id="4540"/>
    <lineage>
        <taxon>Eukaryota</taxon>
        <taxon>Viridiplantae</taxon>
        <taxon>Streptophyta</taxon>
        <taxon>Embryophyta</taxon>
        <taxon>Tracheophyta</taxon>
        <taxon>Spermatophyta</taxon>
        <taxon>Magnoliopsida</taxon>
        <taxon>Liliopsida</taxon>
        <taxon>Poales</taxon>
        <taxon>Poaceae</taxon>
        <taxon>PACMAD clade</taxon>
        <taxon>Panicoideae</taxon>
        <taxon>Panicodae</taxon>
        <taxon>Paniceae</taxon>
        <taxon>Panicinae</taxon>
        <taxon>Panicum</taxon>
        <taxon>Panicum sect. Panicum</taxon>
    </lineage>
</organism>
<dbReference type="PROSITE" id="PS51352">
    <property type="entry name" value="THIOREDOXIN_2"/>
    <property type="match status" value="1"/>
</dbReference>
<evidence type="ECO:0000256" key="7">
    <source>
        <dbReference type="ARBA" id="ARBA00023157"/>
    </source>
</evidence>
<evidence type="ECO:0000256" key="6">
    <source>
        <dbReference type="ARBA" id="ARBA00022824"/>
    </source>
</evidence>
<dbReference type="OrthoDB" id="427280at2759"/>
<dbReference type="SUPFAM" id="SSF52833">
    <property type="entry name" value="Thioredoxin-like"/>
    <property type="match status" value="1"/>
</dbReference>
<name>A0A3L6SSE2_PANMI</name>
<keyword evidence="6" id="KW-0256">Endoplasmic reticulum</keyword>
<comment type="caution">
    <text evidence="13">The sequence shown here is derived from an EMBL/GenBank/DDBJ whole genome shotgun (WGS) entry which is preliminary data.</text>
</comment>
<evidence type="ECO:0000256" key="1">
    <source>
        <dbReference type="ARBA" id="ARBA00001182"/>
    </source>
</evidence>
<dbReference type="Gene3D" id="3.40.30.10">
    <property type="entry name" value="Glutaredoxin"/>
    <property type="match status" value="1"/>
</dbReference>
<comment type="function">
    <text evidence="10">Acts as a protein-folding catalyst that interacts with nascent polypeptides to catalyze the formation, isomerization, and reduction or oxidation of disulfide bonds. May play a role in storage protein biogenesis.</text>
</comment>
<dbReference type="STRING" id="4540.A0A3L6SSE2"/>
<dbReference type="InterPro" id="IPR013766">
    <property type="entry name" value="Thioredoxin_domain"/>
</dbReference>
<gene>
    <name evidence="13" type="ORF">C2845_PM07G06960</name>
</gene>
<dbReference type="EC" id="5.3.4.1" evidence="4"/>
<dbReference type="GO" id="GO:0005783">
    <property type="term" value="C:endoplasmic reticulum"/>
    <property type="evidence" value="ECO:0007669"/>
    <property type="project" value="TreeGrafter"/>
</dbReference>
<evidence type="ECO:0000256" key="3">
    <source>
        <dbReference type="ARBA" id="ARBA00006347"/>
    </source>
</evidence>
<evidence type="ECO:0000256" key="11">
    <source>
        <dbReference type="SAM" id="SignalP"/>
    </source>
</evidence>
<dbReference type="AlphaFoldDB" id="A0A3L6SSE2"/>
<evidence type="ECO:0000256" key="8">
    <source>
        <dbReference type="ARBA" id="ARBA00023235"/>
    </source>
</evidence>
<evidence type="ECO:0000256" key="5">
    <source>
        <dbReference type="ARBA" id="ARBA00022729"/>
    </source>
</evidence>